<keyword evidence="4 7" id="KW-0812">Transmembrane</keyword>
<feature type="domain" description="ABC transmembrane type-1" evidence="8">
    <location>
        <begin position="1"/>
        <end position="176"/>
    </location>
</feature>
<feature type="transmembrane region" description="Helical" evidence="7">
    <location>
        <begin position="158"/>
        <end position="175"/>
    </location>
</feature>
<dbReference type="InterPro" id="IPR035906">
    <property type="entry name" value="MetI-like_sf"/>
</dbReference>
<dbReference type="AlphaFoldDB" id="A0A0F9CRD9"/>
<comment type="caution">
    <text evidence="9">The sequence shown here is derived from an EMBL/GenBank/DDBJ whole genome shotgun (WGS) entry which is preliminary data.</text>
</comment>
<dbReference type="CDD" id="cd06261">
    <property type="entry name" value="TM_PBP2"/>
    <property type="match status" value="1"/>
</dbReference>
<evidence type="ECO:0000256" key="1">
    <source>
        <dbReference type="ARBA" id="ARBA00004651"/>
    </source>
</evidence>
<reference evidence="9" key="1">
    <citation type="journal article" date="2015" name="Nature">
        <title>Complex archaea that bridge the gap between prokaryotes and eukaryotes.</title>
        <authorList>
            <person name="Spang A."/>
            <person name="Saw J.H."/>
            <person name="Jorgensen S.L."/>
            <person name="Zaremba-Niedzwiedzka K."/>
            <person name="Martijn J."/>
            <person name="Lind A.E."/>
            <person name="van Eijk R."/>
            <person name="Schleper C."/>
            <person name="Guy L."/>
            <person name="Ettema T.J."/>
        </authorList>
    </citation>
    <scope>NUCLEOTIDE SEQUENCE</scope>
</reference>
<comment type="subcellular location">
    <subcellularLocation>
        <location evidence="1">Cell membrane</location>
        <topology evidence="1">Multi-pass membrane protein</topology>
    </subcellularLocation>
</comment>
<dbReference type="GO" id="GO:0055085">
    <property type="term" value="P:transmembrane transport"/>
    <property type="evidence" value="ECO:0007669"/>
    <property type="project" value="InterPro"/>
</dbReference>
<evidence type="ECO:0000313" key="9">
    <source>
        <dbReference type="EMBL" id="KKK99171.1"/>
    </source>
</evidence>
<evidence type="ECO:0000256" key="4">
    <source>
        <dbReference type="ARBA" id="ARBA00022692"/>
    </source>
</evidence>
<organism evidence="9">
    <name type="scientific">marine sediment metagenome</name>
    <dbReference type="NCBI Taxonomy" id="412755"/>
    <lineage>
        <taxon>unclassified sequences</taxon>
        <taxon>metagenomes</taxon>
        <taxon>ecological metagenomes</taxon>
    </lineage>
</organism>
<evidence type="ECO:0000256" key="6">
    <source>
        <dbReference type="ARBA" id="ARBA00023136"/>
    </source>
</evidence>
<protein>
    <recommendedName>
        <fullName evidence="8">ABC transmembrane type-1 domain-containing protein</fullName>
    </recommendedName>
</protein>
<evidence type="ECO:0000256" key="7">
    <source>
        <dbReference type="SAM" id="Phobius"/>
    </source>
</evidence>
<dbReference type="GO" id="GO:0005886">
    <property type="term" value="C:plasma membrane"/>
    <property type="evidence" value="ECO:0007669"/>
    <property type="project" value="UniProtKB-SubCell"/>
</dbReference>
<keyword evidence="5 7" id="KW-1133">Transmembrane helix</keyword>
<keyword evidence="6 7" id="KW-0472">Membrane</keyword>
<evidence type="ECO:0000256" key="5">
    <source>
        <dbReference type="ARBA" id="ARBA00022989"/>
    </source>
</evidence>
<dbReference type="Pfam" id="PF00528">
    <property type="entry name" value="BPD_transp_1"/>
    <property type="match status" value="1"/>
</dbReference>
<feature type="transmembrane region" description="Helical" evidence="7">
    <location>
        <begin position="95"/>
        <end position="119"/>
    </location>
</feature>
<dbReference type="InterPro" id="IPR000515">
    <property type="entry name" value="MetI-like"/>
</dbReference>
<feature type="transmembrane region" description="Helical" evidence="7">
    <location>
        <begin position="53"/>
        <end position="74"/>
    </location>
</feature>
<sequence length="187" mass="20978">LMYVLPTLVSLVAAGFIWEWLFHPRFGLANQIFTAVGLKPLKFLAGETQVIPSLAVINIWVRVGFSVLILLAGLQSIPETYFDAARVDGARGIKLYWYITLPLLLPQIGAVTLLEVIFAVKIFDIVYVTTQGGPAGASEMVMLYLYNNAFRYYRIDKAAVAAVFIFVVLLVFGIVQRRMLQGRRYEL</sequence>
<dbReference type="PROSITE" id="PS50928">
    <property type="entry name" value="ABC_TM1"/>
    <property type="match status" value="1"/>
</dbReference>
<accession>A0A0F9CRD9</accession>
<keyword evidence="3" id="KW-1003">Cell membrane</keyword>
<proteinExistence type="predicted"/>
<evidence type="ECO:0000256" key="3">
    <source>
        <dbReference type="ARBA" id="ARBA00022475"/>
    </source>
</evidence>
<evidence type="ECO:0000259" key="8">
    <source>
        <dbReference type="PROSITE" id="PS50928"/>
    </source>
</evidence>
<dbReference type="InterPro" id="IPR051393">
    <property type="entry name" value="ABC_transporter_permease"/>
</dbReference>
<feature type="non-terminal residue" evidence="9">
    <location>
        <position position="1"/>
    </location>
</feature>
<gene>
    <name evidence="9" type="ORF">LCGC14_2635410</name>
</gene>
<dbReference type="SUPFAM" id="SSF161098">
    <property type="entry name" value="MetI-like"/>
    <property type="match status" value="1"/>
</dbReference>
<evidence type="ECO:0000256" key="2">
    <source>
        <dbReference type="ARBA" id="ARBA00022448"/>
    </source>
</evidence>
<keyword evidence="2" id="KW-0813">Transport</keyword>
<dbReference type="PANTHER" id="PTHR30193">
    <property type="entry name" value="ABC TRANSPORTER PERMEASE PROTEIN"/>
    <property type="match status" value="1"/>
</dbReference>
<dbReference type="PANTHER" id="PTHR30193:SF37">
    <property type="entry name" value="INNER MEMBRANE ABC TRANSPORTER PERMEASE PROTEIN YCJO"/>
    <property type="match status" value="1"/>
</dbReference>
<dbReference type="Gene3D" id="1.10.3720.10">
    <property type="entry name" value="MetI-like"/>
    <property type="match status" value="1"/>
</dbReference>
<name>A0A0F9CRD9_9ZZZZ</name>
<dbReference type="EMBL" id="LAZR01045312">
    <property type="protein sequence ID" value="KKK99171.1"/>
    <property type="molecule type" value="Genomic_DNA"/>
</dbReference>